<dbReference type="EMBL" id="AAZO01004415">
    <property type="status" value="NOT_ANNOTATED_CDS"/>
    <property type="molecule type" value="Genomic_DNA"/>
</dbReference>
<reference evidence="3" key="3">
    <citation type="submission" date="2020-05" db="UniProtKB">
        <authorList>
            <consortium name="EnsemblMetazoa"/>
        </authorList>
    </citation>
    <scope>IDENTIFICATION</scope>
    <source>
        <strain evidence="3">USDA</strain>
    </source>
</reference>
<evidence type="ECO:0000313" key="2">
    <source>
        <dbReference type="EMBL" id="EEB15620.1"/>
    </source>
</evidence>
<dbReference type="GeneID" id="8240259"/>
<reference evidence="2" key="2">
    <citation type="submission" date="2007-04" db="EMBL/GenBank/DDBJ databases">
        <title>The genome of the human body louse.</title>
        <authorList>
            <consortium name="The Human Body Louse Genome Consortium"/>
            <person name="Kirkness E."/>
            <person name="Walenz B."/>
            <person name="Hass B."/>
            <person name="Bruggner R."/>
            <person name="Strausberg R."/>
        </authorList>
    </citation>
    <scope>NUCLEOTIDE SEQUENCE</scope>
    <source>
        <strain evidence="2">USDA</strain>
    </source>
</reference>
<dbReference type="HOGENOM" id="CLU_799998_0_0_1"/>
<gene>
    <name evidence="3" type="primary">8240259</name>
    <name evidence="2" type="ORF">Phum_PHUM377440</name>
</gene>
<organism>
    <name type="scientific">Pediculus humanus subsp. corporis</name>
    <name type="common">Body louse</name>
    <dbReference type="NCBI Taxonomy" id="121224"/>
    <lineage>
        <taxon>Eukaryota</taxon>
        <taxon>Metazoa</taxon>
        <taxon>Ecdysozoa</taxon>
        <taxon>Arthropoda</taxon>
        <taxon>Hexapoda</taxon>
        <taxon>Insecta</taxon>
        <taxon>Pterygota</taxon>
        <taxon>Neoptera</taxon>
        <taxon>Paraneoptera</taxon>
        <taxon>Psocodea</taxon>
        <taxon>Troctomorpha</taxon>
        <taxon>Phthiraptera</taxon>
        <taxon>Anoplura</taxon>
        <taxon>Pediculidae</taxon>
        <taxon>Pediculus</taxon>
    </lineage>
</organism>
<sequence length="347" mass="39827">MYRDQTQEGDQIVKTRSVNPKTISDNKKLSYQQVISNGLQSDVCIGTDEKSSKKFSSSLLDKKEKKTGLAAWTILQDKFNKALDNTIDKRESTKSRMMHNFEPKDCENLNVIENNDVVGPSQDYSLAVDKLTLSHDFLMSTTLNGSLSSCTVNTANTSLVSEDLLDDGSNDLSNHTPTTRINDVQTWIQDQKPNTEKKQSVITRKKLVKELDKYAVCKKILDCDKNKEITALMSKLVTLSSSEKIDKEKNHNDLNSHNKLTYDPKEGKIHEVFKGRQCQWILYVVFLISGMLCCITFLTLHKNSFVPFDLFLKKPKSMTLYERICMWLWEFFRPSANYKRSNAWKPH</sequence>
<evidence type="ECO:0000313" key="3">
    <source>
        <dbReference type="EnsemblMetazoa" id="PHUM377440-PA"/>
    </source>
</evidence>
<dbReference type="EnsemblMetazoa" id="PHUM377440-RA">
    <property type="protein sequence ID" value="PHUM377440-PA"/>
    <property type="gene ID" value="PHUM377440"/>
</dbReference>
<dbReference type="EMBL" id="DS235430">
    <property type="protein sequence ID" value="EEB15620.1"/>
    <property type="molecule type" value="Genomic_DNA"/>
</dbReference>
<evidence type="ECO:0000256" key="1">
    <source>
        <dbReference type="SAM" id="Phobius"/>
    </source>
</evidence>
<dbReference type="VEuPathDB" id="VectorBase:PHUM377440"/>
<accession>E0VQG4</accession>
<dbReference type="InParanoid" id="E0VQG4"/>
<keyword evidence="1" id="KW-1133">Transmembrane helix</keyword>
<keyword evidence="1" id="KW-0472">Membrane</keyword>
<dbReference type="KEGG" id="phu:Phum_PHUM377440"/>
<dbReference type="Proteomes" id="UP000009046">
    <property type="component" value="Unassembled WGS sequence"/>
</dbReference>
<dbReference type="AlphaFoldDB" id="E0VQG4"/>
<reference evidence="2" key="1">
    <citation type="submission" date="2007-04" db="EMBL/GenBank/DDBJ databases">
        <title>Annotation of Pediculus humanus corporis strain USDA.</title>
        <authorList>
            <person name="Kirkness E."/>
            <person name="Hannick L."/>
            <person name="Hass B."/>
            <person name="Bruggner R."/>
            <person name="Lawson D."/>
            <person name="Bidwell S."/>
            <person name="Joardar V."/>
            <person name="Caler E."/>
            <person name="Walenz B."/>
            <person name="Inman J."/>
            <person name="Schobel S."/>
            <person name="Galinsky K."/>
            <person name="Amedeo P."/>
            <person name="Strausberg R."/>
        </authorList>
    </citation>
    <scope>NUCLEOTIDE SEQUENCE</scope>
    <source>
        <strain evidence="2">USDA</strain>
    </source>
</reference>
<protein>
    <submittedName>
        <fullName evidence="2 3">Uncharacterized protein</fullName>
    </submittedName>
</protein>
<name>E0VQG4_PEDHC</name>
<dbReference type="RefSeq" id="XP_002428358.1">
    <property type="nucleotide sequence ID" value="XM_002428313.1"/>
</dbReference>
<keyword evidence="4" id="KW-1185">Reference proteome</keyword>
<evidence type="ECO:0000313" key="4">
    <source>
        <dbReference type="Proteomes" id="UP000009046"/>
    </source>
</evidence>
<keyword evidence="1" id="KW-0812">Transmembrane</keyword>
<proteinExistence type="predicted"/>
<dbReference type="CTD" id="8240259"/>
<feature type="transmembrane region" description="Helical" evidence="1">
    <location>
        <begin position="280"/>
        <end position="300"/>
    </location>
</feature>